<organism evidence="4 5">
    <name type="scientific">Astyanax mexicanus</name>
    <name type="common">Blind cave fish</name>
    <name type="synonym">Astyanax fasciatus mexicanus</name>
    <dbReference type="NCBI Taxonomy" id="7994"/>
    <lineage>
        <taxon>Eukaryota</taxon>
        <taxon>Metazoa</taxon>
        <taxon>Chordata</taxon>
        <taxon>Craniata</taxon>
        <taxon>Vertebrata</taxon>
        <taxon>Euteleostomi</taxon>
        <taxon>Actinopterygii</taxon>
        <taxon>Neopterygii</taxon>
        <taxon>Teleostei</taxon>
        <taxon>Ostariophysi</taxon>
        <taxon>Characiformes</taxon>
        <taxon>Characoidei</taxon>
        <taxon>Acestrorhamphidae</taxon>
        <taxon>Acestrorhamphinae</taxon>
        <taxon>Astyanax</taxon>
    </lineage>
</organism>
<evidence type="ECO:0000313" key="4">
    <source>
        <dbReference type="EMBL" id="KAG9268691.1"/>
    </source>
</evidence>
<dbReference type="EMBL" id="JAICCE010000014">
    <property type="protein sequence ID" value="KAG9268691.1"/>
    <property type="molecule type" value="Genomic_DNA"/>
</dbReference>
<feature type="coiled-coil region" evidence="1">
    <location>
        <begin position="1721"/>
        <end position="1748"/>
    </location>
</feature>
<dbReference type="PANTHER" id="PTHR33331:SF13">
    <property type="entry name" value="COILED-COIL DOMAIN CONTAINING 162"/>
    <property type="match status" value="1"/>
</dbReference>
<accession>A0A8T2LIJ4</accession>
<feature type="compositionally biased region" description="Basic and acidic residues" evidence="2">
    <location>
        <begin position="1971"/>
        <end position="1980"/>
    </location>
</feature>
<dbReference type="InterPro" id="IPR029376">
    <property type="entry name" value="DUF4549"/>
</dbReference>
<gene>
    <name evidence="4" type="ORF">AMEX_G17689</name>
</gene>
<comment type="caution">
    <text evidence="4">The sequence shown here is derived from an EMBL/GenBank/DDBJ whole genome shotgun (WGS) entry which is preliminary data.</text>
</comment>
<dbReference type="PANTHER" id="PTHR33331">
    <property type="entry name" value="COILED-COIL DOMAIN-CONTAINING PROTEIN 162"/>
    <property type="match status" value="1"/>
</dbReference>
<reference evidence="4 5" key="1">
    <citation type="submission" date="2021-07" db="EMBL/GenBank/DDBJ databases">
        <authorList>
            <person name="Imarazene B."/>
            <person name="Zahm M."/>
            <person name="Klopp C."/>
            <person name="Cabau C."/>
            <person name="Beille S."/>
            <person name="Jouanno E."/>
            <person name="Castinel A."/>
            <person name="Lluch J."/>
            <person name="Gil L."/>
            <person name="Kuchtly C."/>
            <person name="Lopez Roques C."/>
            <person name="Donnadieu C."/>
            <person name="Parrinello H."/>
            <person name="Journot L."/>
            <person name="Du K."/>
            <person name="Schartl M."/>
            <person name="Retaux S."/>
            <person name="Guiguen Y."/>
        </authorList>
    </citation>
    <scope>NUCLEOTIDE SEQUENCE [LARGE SCALE GENOMIC DNA]</scope>
    <source>
        <strain evidence="4">Pach_M1</strain>
        <tissue evidence="4">Testis</tissue>
    </source>
</reference>
<proteinExistence type="predicted"/>
<evidence type="ECO:0000259" key="3">
    <source>
        <dbReference type="Pfam" id="PF15082"/>
    </source>
</evidence>
<name>A0A8T2LIJ4_ASTMX</name>
<dbReference type="Pfam" id="PF15082">
    <property type="entry name" value="DUF4549"/>
    <property type="match status" value="1"/>
</dbReference>
<feature type="region of interest" description="Disordered" evidence="2">
    <location>
        <begin position="1970"/>
        <end position="1991"/>
    </location>
</feature>
<sequence>MVKARTYKLSSSVKVEQLEAELSLQLQALRTEIENNETHGLFTKSYSSVHIPKDVSYFRTERQQVLQKGLKVAGVKPVVSQAGVIQKELESCLGQEYTPESLPLLLHQFFTDRTYQLAQFKYQLMLRWKRFCRHSIILEQLYPQYKDHMTHLTKEFEDAKHRAHRLAVSRERVLTGTGNPINVVMPEDVVIYLQWLICHLHSVKTIHCFLHVLHYLPMCERREEDKSSFPNFSSPAEFSGMFGSPLKVPLHAVKLDGFRAQLKHLLSHYKIQYNTESIKTSADHFELFSMVKNEFKAIFQSQNVMSTFLQYESTEAVDTKWGRRSPNMALRKECNWIPHIRVKPKRDPWQQKQMFRLKEMRCVDEFLQMHSRSCEVSDLLRVGEILMQHAAFVCEPKSMESLSVTSKPTAMSDSLNIWRSIYNIPHLSQESSAKVANLPEKEKQKHTKKKNICYSSCARLLGLNEDIEDGSKDPAASRGAYVSLLYLRHLRIRELKRTCLSMLNYLRSVEKRLAVDTAGLQVLGGVQESSVEESTWMSAARGGRGSAGGLGSHHYIYDTPADYKVHCTEFMEFPEVENLSDYYSTEGQYIHVQDQRGLYIVYDTALMDLKELENTMLLIASHYISRCRENSSRELKSEQDVDRVAVLLDIWTCETAFLEHKIELLNCYFEAYHHIIDPEERFSLAQVITDIMHRRPRLNLETEYFVQAYRQEVACLQSHQQLIKLVLNSQIDKQREYLDRIWRGERRRSCPNEYGFPLSFVPKQLVSVGGSSPALKNVYLLELHPSLCLASAVYSALEQAHADLCHLYGVRNVSQRTGLEHRILKQALIHWPTMATPGASYSPQIQRDLFSDVLIEDPTLVREIGLSVLKSAEEQERKQGREKQILAVETFSKLLELVTLRHRIIESASETAHLSQLYKSLTEKMGFDEFHLYMRPVQFEFAGKKEIPKQLPLFITTLLQDSSCVDRYCPPGLPLGIQELDENHIGKFSFRTEDAVINLMNQSNLESLQVVLACQITQKNAVLGALKQTSVSFWAEYSNKSPKAAECLTLRASRGDSCARDRLAGAFVSIQLEKTHLRDEMLNSFVKKKELMSTLMSNPEEVFKIKRKMITEFCQKFSLVMSQCCVRSQIIALCYSLTSLLDQLPDISQTHFVIGEAGEIQKGADEEKGFQHDPRTFQVRPRQLLSADGKTLLNLWFIPHYTEVLFMFKTLEEKACCQALQHTLMIVSALHDIVFYLVSLASLGNPKRSLDSSDELKLTADWGGSESIRAELWDIQQQVDSLSEPNSPEVVGRYLQLRREVLFLRFDVAVRCTIREAFLSSGVISAYQSVSDNMSHALSVLSDSLKRSDSQLPLPQPLDSCSPESQRIFPWRSFLACHGLHPLEPILDILPIEFTMQLCLSGLNDRSRMEANGAMLGVSLCLDDMLRSDRDAAPLQLQGQADSDITVENDNELLHSTEDVESVSRKPKEIMPKAHNPIQALTQQKGFLLLWKQLEVFKDSWARQQLGVEQITSVALFNQFSLIYRTEIYYPSMQALAQQMEKEQEYETLLLHNQSFQAPPGATEVDVKTWQLLSLLESTECDMVRAVQRRINKELTLVMSERARHDTALPAELWKKDSMKHCFSLERPQIVENFVQQLMDGGKEREGEVVFSMAHLQKCVSELGSAVMSRECSSFLLYSQFYEQLLQQQGQLLYQREQDVKDLEAAHLQANDPYCKAAELCRSVMAEVITLRARVTQLEEEQKCVRQQINLEYRKRYDPLFHQLFSTCIQQKARLDKYHVRMDHDVKQLVSTVRREGVDKIIKLRNKLSITKDGDSVNSTLSEKEILEDLYLENSQLSGLLYKLRVFHRWRQVVGQAKLQRELLQCQQSEISCKLEALAVKMTSQEGEMIIKQELEAVKAAMMQCKTEYEHTKQQIVKQTQQLQDVKHRSVQEVRSQQELESFRMQSVEQLQEDMEQRDTQIRALSAQLEKTSRESELQQHHSHKQIKKVQNQLNHERSLKLEAFQRVDKLQHQIHSMETALSKHVSNSGCKTASSSRASDRKKSAVVNGFTDSTSEDTDTETALRPKTASRDSGTLLERPKTAPRRLRTEIAEMLPSLPDRTASPNPYRTHQHLRLGHK</sequence>
<feature type="domain" description="DUF4549" evidence="3">
    <location>
        <begin position="7"/>
        <end position="146"/>
    </location>
</feature>
<evidence type="ECO:0000313" key="5">
    <source>
        <dbReference type="Proteomes" id="UP000752171"/>
    </source>
</evidence>
<protein>
    <recommendedName>
        <fullName evidence="3">DUF4549 domain-containing protein</fullName>
    </recommendedName>
</protein>
<dbReference type="InterPro" id="IPR040401">
    <property type="entry name" value="CCDC162"/>
</dbReference>
<dbReference type="OrthoDB" id="76966at2759"/>
<dbReference type="Proteomes" id="UP000752171">
    <property type="component" value="Unassembled WGS sequence"/>
</dbReference>
<evidence type="ECO:0000256" key="1">
    <source>
        <dbReference type="SAM" id="Coils"/>
    </source>
</evidence>
<keyword evidence="1" id="KW-0175">Coiled coil</keyword>
<evidence type="ECO:0000256" key="2">
    <source>
        <dbReference type="SAM" id="MobiDB-lite"/>
    </source>
</evidence>
<feature type="region of interest" description="Disordered" evidence="2">
    <location>
        <begin position="2020"/>
        <end position="2120"/>
    </location>
</feature>
<feature type="compositionally biased region" description="Basic residues" evidence="2">
    <location>
        <begin position="2111"/>
        <end position="2120"/>
    </location>
</feature>